<dbReference type="InterPro" id="IPR059179">
    <property type="entry name" value="MLKL-like_MCAfunc"/>
</dbReference>
<keyword evidence="3" id="KW-1185">Reference proteome</keyword>
<sequence length="701" mass="78566">MPNSIAKLWGRNARVIAVRSRPSQTPSSTVPTMTPETDWIARAIDIMKLVGGAGEMVAFPYIKGAANVIIALLEPIQELKRNQDDFKDLVEGLVEIVVLMRDETLEDVGAPPSHFLTLCKEFNEFVNLYVLLMLVELNKAMSSMRGNWVKQYWKSNSFAEMILRHERRLQTLRQNLTLVTVVGNRRHLEARASSMVSSKNGDSDIEDVIRPGDIRILHETGYVYVPQPGSEHDATITEHSAKVAGDVKTLWKAHLQYHSQIRHHPGVLQLFGVTKSPEHLALIFHGDMKSLKAHVATLDPCERVIFIYRMTQDNRILQPTYIITATRTNEETTTKSTVSWRSLTFPNFITPIPPDQMGWIANNPKGLKSSPHNSQLKSYLMLFCDMVASIMSQQRIFSAVSFEHISLFGVYVGPIDKKYIGQIAFKGIPARPPSTRIPWFIEDNTASKVPYSSFGDWTCFTIKRSDQTQHLLDNIITARTSMLDAGSAHLSKACAAQANILFPQIENACEDKSDARERLLVLNDAFGRMKFKATFPDSSVAPHVKKLYLFVQNVEVRGDGSVAFPETFWAINQNGKPENRLPEAVLEALRVDTSIISLQLITSLQRWAPYHIDALHDIQQTSGFEAGSDEAVRFLGFPLAAFERSVPDWSRLGSVGRRRTSSLDIDRGGSVENTVLGSKGTRSESARGRSVDGKQRRPKNL</sequence>
<dbReference type="EMBL" id="MU150311">
    <property type="protein sequence ID" value="KAF9459724.1"/>
    <property type="molecule type" value="Genomic_DNA"/>
</dbReference>
<organism evidence="2 3">
    <name type="scientific">Collybia nuda</name>
    <dbReference type="NCBI Taxonomy" id="64659"/>
    <lineage>
        <taxon>Eukaryota</taxon>
        <taxon>Fungi</taxon>
        <taxon>Dikarya</taxon>
        <taxon>Basidiomycota</taxon>
        <taxon>Agaricomycotina</taxon>
        <taxon>Agaricomycetes</taxon>
        <taxon>Agaricomycetidae</taxon>
        <taxon>Agaricales</taxon>
        <taxon>Tricholomatineae</taxon>
        <taxon>Clitocybaceae</taxon>
        <taxon>Collybia</taxon>
    </lineage>
</organism>
<dbReference type="Proteomes" id="UP000807353">
    <property type="component" value="Unassembled WGS sequence"/>
</dbReference>
<gene>
    <name evidence="2" type="ORF">BDZ94DRAFT_1238983</name>
</gene>
<dbReference type="OrthoDB" id="2965063at2759"/>
<reference evidence="2" key="1">
    <citation type="submission" date="2020-11" db="EMBL/GenBank/DDBJ databases">
        <authorList>
            <consortium name="DOE Joint Genome Institute"/>
            <person name="Ahrendt S."/>
            <person name="Riley R."/>
            <person name="Andreopoulos W."/>
            <person name="Labutti K."/>
            <person name="Pangilinan J."/>
            <person name="Ruiz-Duenas F.J."/>
            <person name="Barrasa J.M."/>
            <person name="Sanchez-Garcia M."/>
            <person name="Camarero S."/>
            <person name="Miyauchi S."/>
            <person name="Serrano A."/>
            <person name="Linde D."/>
            <person name="Babiker R."/>
            <person name="Drula E."/>
            <person name="Ayuso-Fernandez I."/>
            <person name="Pacheco R."/>
            <person name="Padilla G."/>
            <person name="Ferreira P."/>
            <person name="Barriuso J."/>
            <person name="Kellner H."/>
            <person name="Castanera R."/>
            <person name="Alfaro M."/>
            <person name="Ramirez L."/>
            <person name="Pisabarro A.G."/>
            <person name="Kuo A."/>
            <person name="Tritt A."/>
            <person name="Lipzen A."/>
            <person name="He G."/>
            <person name="Yan M."/>
            <person name="Ng V."/>
            <person name="Cullen D."/>
            <person name="Martin F."/>
            <person name="Rosso M.-N."/>
            <person name="Henrissat B."/>
            <person name="Hibbett D."/>
            <person name="Martinez A.T."/>
            <person name="Grigoriev I.V."/>
        </authorList>
    </citation>
    <scope>NUCLEOTIDE SEQUENCE</scope>
    <source>
        <strain evidence="2">CBS 247.69</strain>
    </source>
</reference>
<feature type="compositionally biased region" description="Basic and acidic residues" evidence="1">
    <location>
        <begin position="681"/>
        <end position="695"/>
    </location>
</feature>
<dbReference type="AlphaFoldDB" id="A0A9P5XZ43"/>
<accession>A0A9P5XZ43</accession>
<feature type="region of interest" description="Disordered" evidence="1">
    <location>
        <begin position="660"/>
        <end position="701"/>
    </location>
</feature>
<evidence type="ECO:0000313" key="2">
    <source>
        <dbReference type="EMBL" id="KAF9459724.1"/>
    </source>
</evidence>
<evidence type="ECO:0000256" key="1">
    <source>
        <dbReference type="SAM" id="MobiDB-lite"/>
    </source>
</evidence>
<proteinExistence type="predicted"/>
<comment type="caution">
    <text evidence="2">The sequence shown here is derived from an EMBL/GenBank/DDBJ whole genome shotgun (WGS) entry which is preliminary data.</text>
</comment>
<evidence type="ECO:0000313" key="3">
    <source>
        <dbReference type="Proteomes" id="UP000807353"/>
    </source>
</evidence>
<protein>
    <submittedName>
        <fullName evidence="2">Uncharacterized protein</fullName>
    </submittedName>
</protein>
<name>A0A9P5XZ43_9AGAR</name>
<dbReference type="CDD" id="cd21037">
    <property type="entry name" value="MLKL_NTD"/>
    <property type="match status" value="1"/>
</dbReference>